<organism evidence="1 2">
    <name type="scientific">Dufourea novaeangliae</name>
    <name type="common">Sweat bee</name>
    <dbReference type="NCBI Taxonomy" id="178035"/>
    <lineage>
        <taxon>Eukaryota</taxon>
        <taxon>Metazoa</taxon>
        <taxon>Ecdysozoa</taxon>
        <taxon>Arthropoda</taxon>
        <taxon>Hexapoda</taxon>
        <taxon>Insecta</taxon>
        <taxon>Pterygota</taxon>
        <taxon>Neoptera</taxon>
        <taxon>Endopterygota</taxon>
        <taxon>Hymenoptera</taxon>
        <taxon>Apocrita</taxon>
        <taxon>Aculeata</taxon>
        <taxon>Apoidea</taxon>
        <taxon>Anthophila</taxon>
        <taxon>Halictidae</taxon>
        <taxon>Rophitinae</taxon>
        <taxon>Dufourea</taxon>
    </lineage>
</organism>
<dbReference type="EMBL" id="KQ434978">
    <property type="protein sequence ID" value="KZC12997.1"/>
    <property type="molecule type" value="Genomic_DNA"/>
</dbReference>
<keyword evidence="2" id="KW-1185">Reference proteome</keyword>
<sequence length="92" mass="10798">MHLRHGKRIDLHLIDETIASTHSRVLIVSPSVQNCLAMGNREANRWEEDVCVCVCEEERWLYCGIYRTSQSPDYFESLDRSLFRVNNNERAN</sequence>
<reference evidence="1 2" key="1">
    <citation type="submission" date="2015-07" db="EMBL/GenBank/DDBJ databases">
        <title>The genome of Dufourea novaeangliae.</title>
        <authorList>
            <person name="Pan H."/>
            <person name="Kapheim K."/>
        </authorList>
    </citation>
    <scope>NUCLEOTIDE SEQUENCE [LARGE SCALE GENOMIC DNA]</scope>
    <source>
        <strain evidence="1">0120121106</strain>
        <tissue evidence="1">Whole body</tissue>
    </source>
</reference>
<dbReference type="AlphaFoldDB" id="A0A154PMN5"/>
<name>A0A154PMN5_DUFNO</name>
<evidence type="ECO:0000313" key="2">
    <source>
        <dbReference type="Proteomes" id="UP000076502"/>
    </source>
</evidence>
<evidence type="ECO:0000313" key="1">
    <source>
        <dbReference type="EMBL" id="KZC12997.1"/>
    </source>
</evidence>
<gene>
    <name evidence="1" type="ORF">WN55_04894</name>
</gene>
<proteinExistence type="predicted"/>
<dbReference type="Proteomes" id="UP000076502">
    <property type="component" value="Unassembled WGS sequence"/>
</dbReference>
<accession>A0A154PMN5</accession>
<protein>
    <submittedName>
        <fullName evidence="1">Uncharacterized protein</fullName>
    </submittedName>
</protein>